<dbReference type="RefSeq" id="WP_094957895.1">
    <property type="nucleotide sequence ID" value="NZ_NOIF01000123.1"/>
</dbReference>
<comment type="caution">
    <text evidence="9">The sequence shown here is derived from an EMBL/GenBank/DDBJ whole genome shotgun (WGS) entry which is preliminary data.</text>
</comment>
<dbReference type="PANTHER" id="PTHR42781">
    <property type="entry name" value="SPERMIDINE/PUTRESCINE IMPORT ATP-BINDING PROTEIN POTA"/>
    <property type="match status" value="1"/>
</dbReference>
<evidence type="ECO:0000256" key="6">
    <source>
        <dbReference type="ARBA" id="ARBA00022967"/>
    </source>
</evidence>
<evidence type="ECO:0000256" key="4">
    <source>
        <dbReference type="ARBA" id="ARBA00022741"/>
    </source>
</evidence>
<keyword evidence="1" id="KW-0813">Transport</keyword>
<dbReference type="PROSITE" id="PS00211">
    <property type="entry name" value="ABC_TRANSPORTER_1"/>
    <property type="match status" value="1"/>
</dbReference>
<dbReference type="EMBL" id="NOIF01000123">
    <property type="protein sequence ID" value="OZS42809.1"/>
    <property type="molecule type" value="Genomic_DNA"/>
</dbReference>
<keyword evidence="4" id="KW-0547">Nucleotide-binding</keyword>
<dbReference type="InterPro" id="IPR027417">
    <property type="entry name" value="P-loop_NTPase"/>
</dbReference>
<feature type="domain" description="ABC transporter" evidence="8">
    <location>
        <begin position="5"/>
        <end position="235"/>
    </location>
</feature>
<dbReference type="PROSITE" id="PS50893">
    <property type="entry name" value="ABC_TRANSPORTER_2"/>
    <property type="match status" value="1"/>
</dbReference>
<dbReference type="SUPFAM" id="SSF52540">
    <property type="entry name" value="P-loop containing nucleoside triphosphate hydrolases"/>
    <property type="match status" value="1"/>
</dbReference>
<keyword evidence="7" id="KW-0472">Membrane</keyword>
<keyword evidence="5 9" id="KW-0067">ATP-binding</keyword>
<organism evidence="9 10">
    <name type="scientific">Photobacterium sanguinicancri</name>
    <dbReference type="NCBI Taxonomy" id="875932"/>
    <lineage>
        <taxon>Bacteria</taxon>
        <taxon>Pseudomonadati</taxon>
        <taxon>Pseudomonadota</taxon>
        <taxon>Gammaproteobacteria</taxon>
        <taxon>Vibrionales</taxon>
        <taxon>Vibrionaceae</taxon>
        <taxon>Photobacterium</taxon>
    </lineage>
</organism>
<evidence type="ECO:0000256" key="1">
    <source>
        <dbReference type="ARBA" id="ARBA00022448"/>
    </source>
</evidence>
<keyword evidence="3" id="KW-0997">Cell inner membrane</keyword>
<dbReference type="InterPro" id="IPR017871">
    <property type="entry name" value="ABC_transporter-like_CS"/>
</dbReference>
<keyword evidence="10" id="KW-1185">Reference proteome</keyword>
<dbReference type="Gene3D" id="3.40.50.300">
    <property type="entry name" value="P-loop containing nucleotide triphosphate hydrolases"/>
    <property type="match status" value="1"/>
</dbReference>
<evidence type="ECO:0000256" key="5">
    <source>
        <dbReference type="ARBA" id="ARBA00022840"/>
    </source>
</evidence>
<gene>
    <name evidence="9" type="ORF">ASV53_16520</name>
</gene>
<dbReference type="Pfam" id="PF08402">
    <property type="entry name" value="TOBE_2"/>
    <property type="match status" value="1"/>
</dbReference>
<dbReference type="NCBIfam" id="TIGR03265">
    <property type="entry name" value="PhnT2"/>
    <property type="match status" value="1"/>
</dbReference>
<keyword evidence="6" id="KW-1278">Translocase</keyword>
<accession>A0ABX4FVB4</accession>
<evidence type="ECO:0000313" key="9">
    <source>
        <dbReference type="EMBL" id="OZS42809.1"/>
    </source>
</evidence>
<dbReference type="GO" id="GO:0005524">
    <property type="term" value="F:ATP binding"/>
    <property type="evidence" value="ECO:0007669"/>
    <property type="project" value="UniProtKB-KW"/>
</dbReference>
<evidence type="ECO:0000256" key="2">
    <source>
        <dbReference type="ARBA" id="ARBA00022475"/>
    </source>
</evidence>
<dbReference type="Gene3D" id="2.40.50.100">
    <property type="match status" value="1"/>
</dbReference>
<keyword evidence="2" id="KW-1003">Cell membrane</keyword>
<dbReference type="Proteomes" id="UP000215999">
    <property type="component" value="Unassembled WGS sequence"/>
</dbReference>
<dbReference type="InterPro" id="IPR013611">
    <property type="entry name" value="Transp-assoc_OB_typ2"/>
</dbReference>
<proteinExistence type="predicted"/>
<dbReference type="InterPro" id="IPR003593">
    <property type="entry name" value="AAA+_ATPase"/>
</dbReference>
<evidence type="ECO:0000313" key="10">
    <source>
        <dbReference type="Proteomes" id="UP000215999"/>
    </source>
</evidence>
<evidence type="ECO:0000256" key="3">
    <source>
        <dbReference type="ARBA" id="ARBA00022519"/>
    </source>
</evidence>
<dbReference type="InterPro" id="IPR050093">
    <property type="entry name" value="ABC_SmlMolc_Importer"/>
</dbReference>
<name>A0ABX4FVB4_9GAMM</name>
<reference evidence="9 10" key="1">
    <citation type="journal article" date="2016" name="Antonie Van Leeuwenhoek">
        <title>Photobacterium sanguinicancri sp. nov. isolated from marine animals.</title>
        <authorList>
            <person name="Gomez-Gil B."/>
            <person name="Roque A."/>
            <person name="Rotllant G."/>
            <person name="Romalde J.L."/>
            <person name="Doce A."/>
            <person name="Eggermont M."/>
            <person name="Defoirdt T."/>
        </authorList>
    </citation>
    <scope>NUCLEOTIDE SEQUENCE [LARGE SCALE GENOMIC DNA]</scope>
    <source>
        <strain evidence="9 10">CAIM 1827</strain>
    </source>
</reference>
<evidence type="ECO:0000256" key="7">
    <source>
        <dbReference type="ARBA" id="ARBA00023136"/>
    </source>
</evidence>
<dbReference type="SMART" id="SM00382">
    <property type="entry name" value="AAA"/>
    <property type="match status" value="1"/>
</dbReference>
<dbReference type="InterPro" id="IPR003439">
    <property type="entry name" value="ABC_transporter-like_ATP-bd"/>
</dbReference>
<dbReference type="InterPro" id="IPR017666">
    <property type="entry name" value="AminoethylPonate_ABC_PhnT2"/>
</dbReference>
<dbReference type="InterPro" id="IPR008995">
    <property type="entry name" value="Mo/tungstate-bd_C_term_dom"/>
</dbReference>
<dbReference type="PANTHER" id="PTHR42781:SF5">
    <property type="entry name" value="PUTRESCINE TRANSPORT ATP-BINDING PROTEIN POTG"/>
    <property type="match status" value="1"/>
</dbReference>
<dbReference type="Pfam" id="PF00005">
    <property type="entry name" value="ABC_tran"/>
    <property type="match status" value="1"/>
</dbReference>
<protein>
    <submittedName>
        <fullName evidence="9">Phosphonate ABC transporter ATP-binding protein</fullName>
    </submittedName>
</protein>
<dbReference type="SUPFAM" id="SSF50331">
    <property type="entry name" value="MOP-like"/>
    <property type="match status" value="1"/>
</dbReference>
<sequence length="358" mass="40060">METYLQIENVSKQFGQFTALNNISLEINKGEFICFLGPSGCGKTTLLRAIAGLDLASSGKILQSGKDTTFLSPEKRDFGIVFQSYALFPNLNVFDNIALGLRNQGKSIKETDDIVNHWLSVIGLPKSGIKFPNQLSGGQQQRIALARALSLSPGLLLLDEPLSALDAKVRTHLREEIRRLQRQLGITTIMVTHDQEEALAMADRIVVMNHGVIEQVGTPQEIYQQPASRFVAEFVGNMNFIPSSVVSDNEIRIGESLLEKPCDSLSRGDRFELALRPEDLHFTANKQQSDSSFPVKIEDLEFQGTYVRAECKLQGDHLAKNIKVDVPIRETRRLGLERGHFMHINISKQHAHIFQLNR</sequence>
<evidence type="ECO:0000259" key="8">
    <source>
        <dbReference type="PROSITE" id="PS50893"/>
    </source>
</evidence>